<feature type="compositionally biased region" description="Basic and acidic residues" evidence="1">
    <location>
        <begin position="36"/>
        <end position="54"/>
    </location>
</feature>
<dbReference type="AlphaFoldDB" id="A0AAV7L253"/>
<sequence length="116" mass="13037">MSQEVHPIDLEAAIILVVDGTNTYQEPRTKTLNRNESQRVDCRSPNDPKKPTEKEKALYFMNGRRESIPNMRSDRRKGATAYESFTEFGNINKAQRPGAKTVSRSIEGEKGGHGTV</sequence>
<feature type="region of interest" description="Disordered" evidence="1">
    <location>
        <begin position="92"/>
        <end position="116"/>
    </location>
</feature>
<feature type="region of interest" description="Disordered" evidence="1">
    <location>
        <begin position="26"/>
        <end position="54"/>
    </location>
</feature>
<feature type="compositionally biased region" description="Basic and acidic residues" evidence="1">
    <location>
        <begin position="106"/>
        <end position="116"/>
    </location>
</feature>
<protein>
    <submittedName>
        <fullName evidence="2">Uncharacterized protein</fullName>
    </submittedName>
</protein>
<dbReference type="Proteomes" id="UP001066276">
    <property type="component" value="Chromosome 12"/>
</dbReference>
<keyword evidence="3" id="KW-1185">Reference proteome</keyword>
<evidence type="ECO:0000313" key="3">
    <source>
        <dbReference type="Proteomes" id="UP001066276"/>
    </source>
</evidence>
<proteinExistence type="predicted"/>
<evidence type="ECO:0000313" key="2">
    <source>
        <dbReference type="EMBL" id="KAJ1084969.1"/>
    </source>
</evidence>
<reference evidence="2" key="1">
    <citation type="journal article" date="2022" name="bioRxiv">
        <title>Sequencing and chromosome-scale assembly of the giantPleurodeles waltlgenome.</title>
        <authorList>
            <person name="Brown T."/>
            <person name="Elewa A."/>
            <person name="Iarovenko S."/>
            <person name="Subramanian E."/>
            <person name="Araus A.J."/>
            <person name="Petzold A."/>
            <person name="Susuki M."/>
            <person name="Suzuki K.-i.T."/>
            <person name="Hayashi T."/>
            <person name="Toyoda A."/>
            <person name="Oliveira C."/>
            <person name="Osipova E."/>
            <person name="Leigh N.D."/>
            <person name="Simon A."/>
            <person name="Yun M.H."/>
        </authorList>
    </citation>
    <scope>NUCLEOTIDE SEQUENCE</scope>
    <source>
        <strain evidence="2">20211129_DDA</strain>
        <tissue evidence="2">Liver</tissue>
    </source>
</reference>
<name>A0AAV7L253_PLEWA</name>
<gene>
    <name evidence="2" type="ORF">NDU88_005106</name>
</gene>
<feature type="compositionally biased region" description="Polar residues" evidence="1">
    <location>
        <begin position="26"/>
        <end position="35"/>
    </location>
</feature>
<accession>A0AAV7L253</accession>
<evidence type="ECO:0000256" key="1">
    <source>
        <dbReference type="SAM" id="MobiDB-lite"/>
    </source>
</evidence>
<comment type="caution">
    <text evidence="2">The sequence shown here is derived from an EMBL/GenBank/DDBJ whole genome shotgun (WGS) entry which is preliminary data.</text>
</comment>
<organism evidence="2 3">
    <name type="scientific">Pleurodeles waltl</name>
    <name type="common">Iberian ribbed newt</name>
    <dbReference type="NCBI Taxonomy" id="8319"/>
    <lineage>
        <taxon>Eukaryota</taxon>
        <taxon>Metazoa</taxon>
        <taxon>Chordata</taxon>
        <taxon>Craniata</taxon>
        <taxon>Vertebrata</taxon>
        <taxon>Euteleostomi</taxon>
        <taxon>Amphibia</taxon>
        <taxon>Batrachia</taxon>
        <taxon>Caudata</taxon>
        <taxon>Salamandroidea</taxon>
        <taxon>Salamandridae</taxon>
        <taxon>Pleurodelinae</taxon>
        <taxon>Pleurodeles</taxon>
    </lineage>
</organism>
<dbReference type="EMBL" id="JANPWB010000016">
    <property type="protein sequence ID" value="KAJ1084969.1"/>
    <property type="molecule type" value="Genomic_DNA"/>
</dbReference>